<dbReference type="AlphaFoldDB" id="R4UP55"/>
<accession>R4UP55</accession>
<sequence>MSEWLNGVIQETQQEVVKELERLVEEKGIKEKVMAEVQDLAKKAAAHLLDQSQPELATFPSIPLEGEKEYQYLLVLEFLQSAGFKFAPNVLRFESQNPDVVLDRRDLGKKLRLCTYDRTPYLVQLIEEQIRQTQEEED</sequence>
<protein>
    <submittedName>
        <fullName evidence="1">Uncharacterized protein</fullName>
    </submittedName>
</protein>
<name>R4UP55_COPFO</name>
<evidence type="ECO:0000313" key="1">
    <source>
        <dbReference type="EMBL" id="AGM32980.1"/>
    </source>
</evidence>
<proteinExistence type="evidence at transcript level"/>
<reference evidence="1" key="1">
    <citation type="submission" date="2013-03" db="EMBL/GenBank/DDBJ databases">
        <title>Immune-Related transcriptome of Coptotermes formosanus Shiraki workers: the defense mechanism.</title>
        <authorList>
            <person name="Hussain A."/>
            <person name="Li Y.F."/>
            <person name="Wen S.Y."/>
        </authorList>
    </citation>
    <scope>NUCLEOTIDE SEQUENCE</scope>
</reference>
<organism evidence="1">
    <name type="scientific">Coptotermes formosanus</name>
    <name type="common">Formosan subterranean termite</name>
    <dbReference type="NCBI Taxonomy" id="36987"/>
    <lineage>
        <taxon>Eukaryota</taxon>
        <taxon>Metazoa</taxon>
        <taxon>Ecdysozoa</taxon>
        <taxon>Arthropoda</taxon>
        <taxon>Hexapoda</taxon>
        <taxon>Insecta</taxon>
        <taxon>Pterygota</taxon>
        <taxon>Neoptera</taxon>
        <taxon>Polyneoptera</taxon>
        <taxon>Dictyoptera</taxon>
        <taxon>Blattodea</taxon>
        <taxon>Blattoidea</taxon>
        <taxon>Termitoidae</taxon>
        <taxon>Rhinotermitidae</taxon>
        <taxon>Coptotermes</taxon>
    </lineage>
</organism>
<dbReference type="EMBL" id="KC741156">
    <property type="protein sequence ID" value="AGM32980.1"/>
    <property type="molecule type" value="mRNA"/>
</dbReference>